<name>A0A699WFV8_TANCI</name>
<feature type="compositionally biased region" description="Basic and acidic residues" evidence="1">
    <location>
        <begin position="42"/>
        <end position="55"/>
    </location>
</feature>
<dbReference type="AlphaFoldDB" id="A0A699WFV8"/>
<gene>
    <name evidence="2" type="ORF">Tci_916655</name>
</gene>
<evidence type="ECO:0000313" key="2">
    <source>
        <dbReference type="EMBL" id="GFD44686.1"/>
    </source>
</evidence>
<evidence type="ECO:0000256" key="1">
    <source>
        <dbReference type="SAM" id="MobiDB-lite"/>
    </source>
</evidence>
<comment type="caution">
    <text evidence="2">The sequence shown here is derived from an EMBL/GenBank/DDBJ whole genome shotgun (WGS) entry which is preliminary data.</text>
</comment>
<organism evidence="2">
    <name type="scientific">Tanacetum cinerariifolium</name>
    <name type="common">Dalmatian daisy</name>
    <name type="synonym">Chrysanthemum cinerariifolium</name>
    <dbReference type="NCBI Taxonomy" id="118510"/>
    <lineage>
        <taxon>Eukaryota</taxon>
        <taxon>Viridiplantae</taxon>
        <taxon>Streptophyta</taxon>
        <taxon>Embryophyta</taxon>
        <taxon>Tracheophyta</taxon>
        <taxon>Spermatophyta</taxon>
        <taxon>Magnoliopsida</taxon>
        <taxon>eudicotyledons</taxon>
        <taxon>Gunneridae</taxon>
        <taxon>Pentapetalae</taxon>
        <taxon>asterids</taxon>
        <taxon>campanulids</taxon>
        <taxon>Asterales</taxon>
        <taxon>Asteraceae</taxon>
        <taxon>Asteroideae</taxon>
        <taxon>Anthemideae</taxon>
        <taxon>Anthemidinae</taxon>
        <taxon>Tanacetum</taxon>
    </lineage>
</organism>
<feature type="non-terminal residue" evidence="2">
    <location>
        <position position="1"/>
    </location>
</feature>
<reference evidence="2" key="1">
    <citation type="journal article" date="2019" name="Sci. Rep.">
        <title>Draft genome of Tanacetum cinerariifolium, the natural source of mosquito coil.</title>
        <authorList>
            <person name="Yamashiro T."/>
            <person name="Shiraishi A."/>
            <person name="Satake H."/>
            <person name="Nakayama K."/>
        </authorList>
    </citation>
    <scope>NUCLEOTIDE SEQUENCE</scope>
</reference>
<sequence>EGYHVVPSPYTGNFLPLKPDLVFTDDTNASESVANVINVVSSDHKTSKDKSKTQRPDAPIIENWISDSEDETEIESVPTQR</sequence>
<feature type="non-terminal residue" evidence="2">
    <location>
        <position position="81"/>
    </location>
</feature>
<proteinExistence type="predicted"/>
<dbReference type="EMBL" id="BKCJ011628721">
    <property type="protein sequence ID" value="GFD44686.1"/>
    <property type="molecule type" value="Genomic_DNA"/>
</dbReference>
<feature type="region of interest" description="Disordered" evidence="1">
    <location>
        <begin position="42"/>
        <end position="81"/>
    </location>
</feature>
<accession>A0A699WFV8</accession>
<protein>
    <submittedName>
        <fullName evidence="2">Uncharacterized protein</fullName>
    </submittedName>
</protein>